<dbReference type="EnsemblPlants" id="MELO3C033122.2.1">
    <property type="protein sequence ID" value="MELO3C033122.2.1"/>
    <property type="gene ID" value="MELO3C033122.2"/>
</dbReference>
<dbReference type="Pfam" id="PF13963">
    <property type="entry name" value="Transpos_assoc"/>
    <property type="match status" value="1"/>
</dbReference>
<proteinExistence type="predicted"/>
<dbReference type="Gramene" id="MELO3C033122.2.1">
    <property type="protein sequence ID" value="MELO3C033122.2.1"/>
    <property type="gene ID" value="MELO3C033122.2"/>
</dbReference>
<sequence length="158" mass="18687">MEKSWMKLKNKFSVEYREGVTQFLEVAKFHVNDYRRIRCPCKRCTNSNWDLLEGVERHLLTIRISPRIYNGCHGEPMNLHKGIKSFDEGTSSNHFNEEDEMFGMLNDLQALVEHEEEMEEGLENEMSFNIRVDIEQETTNIFQDLMNEARNELYLSCA</sequence>
<organism evidence="2">
    <name type="scientific">Cucumis melo</name>
    <name type="common">Muskmelon</name>
    <dbReference type="NCBI Taxonomy" id="3656"/>
    <lineage>
        <taxon>Eukaryota</taxon>
        <taxon>Viridiplantae</taxon>
        <taxon>Streptophyta</taxon>
        <taxon>Embryophyta</taxon>
        <taxon>Tracheophyta</taxon>
        <taxon>Spermatophyta</taxon>
        <taxon>Magnoliopsida</taxon>
        <taxon>eudicotyledons</taxon>
        <taxon>Gunneridae</taxon>
        <taxon>Pentapetalae</taxon>
        <taxon>rosids</taxon>
        <taxon>fabids</taxon>
        <taxon>Cucurbitales</taxon>
        <taxon>Cucurbitaceae</taxon>
        <taxon>Benincaseae</taxon>
        <taxon>Cucumis</taxon>
    </lineage>
</organism>
<evidence type="ECO:0000259" key="1">
    <source>
        <dbReference type="Pfam" id="PF13963"/>
    </source>
</evidence>
<dbReference type="InterPro" id="IPR029480">
    <property type="entry name" value="Transpos_assoc"/>
</dbReference>
<dbReference type="AlphaFoldDB" id="A0A9I9EFK1"/>
<protein>
    <recommendedName>
        <fullName evidence="1">Transposase-associated domain-containing protein</fullName>
    </recommendedName>
</protein>
<accession>A0A9I9EFK1</accession>
<reference evidence="2" key="1">
    <citation type="submission" date="2023-03" db="UniProtKB">
        <authorList>
            <consortium name="EnsemblPlants"/>
        </authorList>
    </citation>
    <scope>IDENTIFICATION</scope>
</reference>
<feature type="domain" description="Transposase-associated" evidence="1">
    <location>
        <begin position="3"/>
        <end position="61"/>
    </location>
</feature>
<evidence type="ECO:0000313" key="2">
    <source>
        <dbReference type="EnsemblPlants" id="MELO3C033122.2.1"/>
    </source>
</evidence>
<name>A0A9I9EFK1_CUCME</name>